<sequence>MTIHNTLLTTLFACSLAPLALAQTATPQPGDPQRWYQEDSTAQAQLRTLRKEIAAALAEAKKACRSEPSATRATCLKDAQDTYRQDMANAEKLREAAHPQ</sequence>
<evidence type="ECO:0000256" key="1">
    <source>
        <dbReference type="SAM" id="Coils"/>
    </source>
</evidence>
<evidence type="ECO:0008006" key="5">
    <source>
        <dbReference type="Google" id="ProtNLM"/>
    </source>
</evidence>
<evidence type="ECO:0000313" key="3">
    <source>
        <dbReference type="EMBL" id="ATD60482.1"/>
    </source>
</evidence>
<feature type="chain" id="PRO_5012064080" description="UrcA family protein" evidence="2">
    <location>
        <begin position="23"/>
        <end position="100"/>
    </location>
</feature>
<dbReference type="RefSeq" id="WP_096234577.1">
    <property type="nucleotide sequence ID" value="NZ_CP023422.1"/>
</dbReference>
<reference evidence="3 4" key="1">
    <citation type="submission" date="2017-09" db="EMBL/GenBank/DDBJ databases">
        <title>Complete genome sequence of Janthinobacterium svalbardensis PAMC 27463.</title>
        <authorList>
            <person name="Cho Y.-J."/>
            <person name="Cho A."/>
            <person name="Kim O.-S."/>
            <person name="Lee J.-I."/>
        </authorList>
    </citation>
    <scope>NUCLEOTIDE SEQUENCE [LARGE SCALE GENOMIC DNA]</scope>
    <source>
        <strain evidence="3 4">PAMC 27463</strain>
    </source>
</reference>
<organism evidence="3 4">
    <name type="scientific">Janthinobacterium svalbardensis</name>
    <dbReference type="NCBI Taxonomy" id="368607"/>
    <lineage>
        <taxon>Bacteria</taxon>
        <taxon>Pseudomonadati</taxon>
        <taxon>Pseudomonadota</taxon>
        <taxon>Betaproteobacteria</taxon>
        <taxon>Burkholderiales</taxon>
        <taxon>Oxalobacteraceae</taxon>
        <taxon>Janthinobacterium</taxon>
    </lineage>
</organism>
<proteinExistence type="predicted"/>
<keyword evidence="1" id="KW-0175">Coiled coil</keyword>
<gene>
    <name evidence="3" type="ORF">CNX70_10070</name>
</gene>
<dbReference type="KEGG" id="jsv:CNX70_10070"/>
<dbReference type="AlphaFoldDB" id="A0A290WUC2"/>
<evidence type="ECO:0000313" key="4">
    <source>
        <dbReference type="Proteomes" id="UP000218437"/>
    </source>
</evidence>
<keyword evidence="4" id="KW-1185">Reference proteome</keyword>
<feature type="coiled-coil region" evidence="1">
    <location>
        <begin position="46"/>
        <end position="96"/>
    </location>
</feature>
<evidence type="ECO:0000256" key="2">
    <source>
        <dbReference type="SAM" id="SignalP"/>
    </source>
</evidence>
<dbReference type="Proteomes" id="UP000218437">
    <property type="component" value="Chromosome"/>
</dbReference>
<keyword evidence="2" id="KW-0732">Signal</keyword>
<dbReference type="EMBL" id="CP023422">
    <property type="protein sequence ID" value="ATD60482.1"/>
    <property type="molecule type" value="Genomic_DNA"/>
</dbReference>
<name>A0A290WUC2_9BURK</name>
<protein>
    <recommendedName>
        <fullName evidence="5">UrcA family protein</fullName>
    </recommendedName>
</protein>
<accession>A0A290WUC2</accession>
<feature type="signal peptide" evidence="2">
    <location>
        <begin position="1"/>
        <end position="22"/>
    </location>
</feature>